<feature type="domain" description="RRM" evidence="5">
    <location>
        <begin position="181"/>
        <end position="268"/>
    </location>
</feature>
<dbReference type="AlphaFoldDB" id="A0AAD4QYY3"/>
<evidence type="ECO:0000256" key="1">
    <source>
        <dbReference type="ARBA" id="ARBA00004123"/>
    </source>
</evidence>
<evidence type="ECO:0000256" key="3">
    <source>
        <dbReference type="PROSITE-ProRule" id="PRU00176"/>
    </source>
</evidence>
<name>A0AAD4QYY3_9BILA</name>
<dbReference type="GO" id="GO:0003723">
    <property type="term" value="F:RNA binding"/>
    <property type="evidence" value="ECO:0007669"/>
    <property type="project" value="UniProtKB-UniRule"/>
</dbReference>
<protein>
    <submittedName>
        <fullName evidence="6">RNA recognition motif domain-containing protein</fullName>
    </submittedName>
</protein>
<evidence type="ECO:0000256" key="2">
    <source>
        <dbReference type="ARBA" id="ARBA00023242"/>
    </source>
</evidence>
<dbReference type="GO" id="GO:0000785">
    <property type="term" value="C:chromatin"/>
    <property type="evidence" value="ECO:0007669"/>
    <property type="project" value="TreeGrafter"/>
</dbReference>
<dbReference type="SUPFAM" id="SSF54928">
    <property type="entry name" value="RNA-binding domain, RBD"/>
    <property type="match status" value="4"/>
</dbReference>
<reference evidence="6" key="1">
    <citation type="submission" date="2022-01" db="EMBL/GenBank/DDBJ databases">
        <title>Genome Sequence Resource for Two Populations of Ditylenchus destructor, the Migratory Endoparasitic Phytonematode.</title>
        <authorList>
            <person name="Zhang H."/>
            <person name="Lin R."/>
            <person name="Xie B."/>
        </authorList>
    </citation>
    <scope>NUCLEOTIDE SEQUENCE</scope>
    <source>
        <strain evidence="6">BazhouSP</strain>
    </source>
</reference>
<accession>A0AAD4QYY3</accession>
<dbReference type="InterPro" id="IPR035979">
    <property type="entry name" value="RBD_domain_sf"/>
</dbReference>
<dbReference type="SMART" id="SM00360">
    <property type="entry name" value="RRM"/>
    <property type="match status" value="4"/>
</dbReference>
<dbReference type="Proteomes" id="UP001201812">
    <property type="component" value="Unassembled WGS sequence"/>
</dbReference>
<evidence type="ECO:0000259" key="5">
    <source>
        <dbReference type="PROSITE" id="PS50102"/>
    </source>
</evidence>
<keyword evidence="3" id="KW-0694">RNA-binding</keyword>
<keyword evidence="7" id="KW-1185">Reference proteome</keyword>
<gene>
    <name evidence="6" type="ORF">DdX_17510</name>
</gene>
<comment type="subcellular location">
    <subcellularLocation>
        <location evidence="1">Nucleus</location>
    </subcellularLocation>
</comment>
<dbReference type="GO" id="GO:0005654">
    <property type="term" value="C:nucleoplasm"/>
    <property type="evidence" value="ECO:0007669"/>
    <property type="project" value="TreeGrafter"/>
</dbReference>
<dbReference type="GO" id="GO:0010468">
    <property type="term" value="P:regulation of gene expression"/>
    <property type="evidence" value="ECO:0007669"/>
    <property type="project" value="TreeGrafter"/>
</dbReference>
<sequence length="503" mass="56154">MSSLRNILQRCARNASILGGTPLQIQCTCNPVHSDPSCISRQAYSSDVNEAPKNPIDPVQKYFLKMVNAKKSRSIVSEDQEESKDQNTAPGFGQSDLMKSPRNVAEDQEASKSFTTDSAQSTPFRQLDPKKSPPSVAEDQKTPKAPTVKKSDSMKSRPNIAQDQKTSKASIFNKNLNLRKYYINIRGLSRETTPETLREFYSQFGEIAVCKIIFPGERDQFGSVAFTSREAMDRALNSLPHCIDGKEIKNIGPGSLGKKQLTLQVIDLSPKTTAESLKAFYSKFGWLTQCRINQGANGEVGEVTFASQIHMHLALDAQPHVIDGSEVFLRYATFDLDLRIENVPEFITEEDLIECYSKYGQLRQCQIFKGRSGIPQAFVSYSAIDEVKRAMADRPHIIGGKPLKIMFISPDHYIPVSLFVGSLPENTTEETLREEFSKYGRLIYWIVQNDGQFNQSRPYGLVSYGTAEETLRALNSGPHTIEGAVVDVRKAKEAAKSRPKEKS</sequence>
<comment type="caution">
    <text evidence="6">The sequence shown here is derived from an EMBL/GenBank/DDBJ whole genome shotgun (WGS) entry which is preliminary data.</text>
</comment>
<proteinExistence type="predicted"/>
<dbReference type="EMBL" id="JAKKPZ010000191">
    <property type="protein sequence ID" value="KAI1699133.1"/>
    <property type="molecule type" value="Genomic_DNA"/>
</dbReference>
<feature type="compositionally biased region" description="Polar residues" evidence="4">
    <location>
        <begin position="159"/>
        <end position="168"/>
    </location>
</feature>
<dbReference type="Gene3D" id="3.30.70.330">
    <property type="match status" value="4"/>
</dbReference>
<feature type="domain" description="RRM" evidence="5">
    <location>
        <begin position="336"/>
        <end position="410"/>
    </location>
</feature>
<keyword evidence="2" id="KW-0539">Nucleus</keyword>
<feature type="domain" description="RRM" evidence="5">
    <location>
        <begin position="416"/>
        <end position="493"/>
    </location>
</feature>
<dbReference type="Pfam" id="PF00076">
    <property type="entry name" value="RRM_1"/>
    <property type="match status" value="3"/>
</dbReference>
<dbReference type="PANTHER" id="PTHR48033:SF10">
    <property type="entry name" value="RNA-BINDING PROTEIN SQUID"/>
    <property type="match status" value="1"/>
</dbReference>
<evidence type="ECO:0000256" key="4">
    <source>
        <dbReference type="SAM" id="MobiDB-lite"/>
    </source>
</evidence>
<evidence type="ECO:0000313" key="6">
    <source>
        <dbReference type="EMBL" id="KAI1699133.1"/>
    </source>
</evidence>
<feature type="compositionally biased region" description="Polar residues" evidence="4">
    <location>
        <begin position="111"/>
        <end position="124"/>
    </location>
</feature>
<evidence type="ECO:0000313" key="7">
    <source>
        <dbReference type="Proteomes" id="UP001201812"/>
    </source>
</evidence>
<feature type="region of interest" description="Disordered" evidence="4">
    <location>
        <begin position="74"/>
        <end position="168"/>
    </location>
</feature>
<dbReference type="InterPro" id="IPR000504">
    <property type="entry name" value="RRM_dom"/>
</dbReference>
<organism evidence="6 7">
    <name type="scientific">Ditylenchus destructor</name>
    <dbReference type="NCBI Taxonomy" id="166010"/>
    <lineage>
        <taxon>Eukaryota</taxon>
        <taxon>Metazoa</taxon>
        <taxon>Ecdysozoa</taxon>
        <taxon>Nematoda</taxon>
        <taxon>Chromadorea</taxon>
        <taxon>Rhabditida</taxon>
        <taxon>Tylenchina</taxon>
        <taxon>Tylenchomorpha</taxon>
        <taxon>Sphaerularioidea</taxon>
        <taxon>Anguinidae</taxon>
        <taxon>Anguininae</taxon>
        <taxon>Ditylenchus</taxon>
    </lineage>
</organism>
<dbReference type="InterPro" id="IPR012677">
    <property type="entry name" value="Nucleotide-bd_a/b_plait_sf"/>
</dbReference>
<dbReference type="CDD" id="cd00590">
    <property type="entry name" value="RRM_SF"/>
    <property type="match status" value="1"/>
</dbReference>
<dbReference type="PROSITE" id="PS50102">
    <property type="entry name" value="RRM"/>
    <property type="match status" value="3"/>
</dbReference>
<dbReference type="PANTHER" id="PTHR48033">
    <property type="entry name" value="RNA-BINDING (RRM/RBD/RNP MOTIFS) FAMILY PROTEIN"/>
    <property type="match status" value="1"/>
</dbReference>